<dbReference type="AlphaFoldDB" id="E9CN87"/>
<proteinExistence type="predicted"/>
<gene>
    <name evidence="2" type="ORF">SSYM_1861</name>
</gene>
<accession>E9CN87</accession>
<evidence type="ECO:0000256" key="1">
    <source>
        <dbReference type="SAM" id="MobiDB-lite"/>
    </source>
</evidence>
<feature type="compositionally biased region" description="Low complexity" evidence="1">
    <location>
        <begin position="42"/>
        <end position="58"/>
    </location>
</feature>
<sequence length="155" mass="16625">MPVCRLAPLKSARPWSPEPRFRDELPRLRRGSSPAEGPDLVSSARRSPFNPSSSFSSSSFHPVICCYASSGRVHAGRLPLRGTVLSCCAPSRHGRLCPGLPVPGRRVSIAMTASRGLAHLTGRAAAAEEATTKRCVQSLPPPLSPLPFIPYARMT</sequence>
<feature type="region of interest" description="Disordered" evidence="1">
    <location>
        <begin position="11"/>
        <end position="58"/>
    </location>
</feature>
<keyword evidence="3" id="KW-1185">Reference proteome</keyword>
<dbReference type="EMBL" id="GL636118">
    <property type="protein sequence ID" value="EFW11984.1"/>
    <property type="molecule type" value="Genomic_DNA"/>
</dbReference>
<name>E9CN87_9GAMM</name>
<dbReference type="Proteomes" id="UP000013568">
    <property type="component" value="Unassembled WGS sequence"/>
</dbReference>
<evidence type="ECO:0000313" key="2">
    <source>
        <dbReference type="EMBL" id="EFW11984.1"/>
    </source>
</evidence>
<dbReference type="HOGENOM" id="CLU_1694311_0_0_6"/>
<protein>
    <submittedName>
        <fullName evidence="2">Uncharacterized protein</fullName>
    </submittedName>
</protein>
<evidence type="ECO:0000313" key="3">
    <source>
        <dbReference type="Proteomes" id="UP000013568"/>
    </source>
</evidence>
<reference evidence="3" key="1">
    <citation type="journal article" date="2011" name="Genome Biol. Evol.">
        <title>Massive genomic decay in Serratia symbiotica, a recently evolved symbiont of aphids.</title>
        <authorList>
            <person name="Burke G.R."/>
            <person name="Moran N.A."/>
        </authorList>
    </citation>
    <scope>NUCLEOTIDE SEQUENCE [LARGE SCALE GENOMIC DNA]</scope>
    <source>
        <strain evidence="3">Tucson</strain>
    </source>
</reference>
<organism evidence="2 3">
    <name type="scientific">Serratia symbiotica str. Tucson</name>
    <dbReference type="NCBI Taxonomy" id="914128"/>
    <lineage>
        <taxon>Bacteria</taxon>
        <taxon>Pseudomonadati</taxon>
        <taxon>Pseudomonadota</taxon>
        <taxon>Gammaproteobacteria</taxon>
        <taxon>Enterobacterales</taxon>
        <taxon>Yersiniaceae</taxon>
        <taxon>Serratia</taxon>
        <taxon>Serratia symbiotica</taxon>
    </lineage>
</organism>